<gene>
    <name evidence="2" type="ORF">B2J93_5337</name>
</gene>
<dbReference type="EMBL" id="MZNU01000047">
    <property type="protein sequence ID" value="OWP06384.1"/>
    <property type="molecule type" value="Genomic_DNA"/>
</dbReference>
<organism evidence="2 3">
    <name type="scientific">Diplocarpon coronariae</name>
    <dbReference type="NCBI Taxonomy" id="2795749"/>
    <lineage>
        <taxon>Eukaryota</taxon>
        <taxon>Fungi</taxon>
        <taxon>Dikarya</taxon>
        <taxon>Ascomycota</taxon>
        <taxon>Pezizomycotina</taxon>
        <taxon>Leotiomycetes</taxon>
        <taxon>Helotiales</taxon>
        <taxon>Drepanopezizaceae</taxon>
        <taxon>Diplocarpon</taxon>
    </lineage>
</organism>
<dbReference type="AlphaFoldDB" id="A0A218ZF57"/>
<evidence type="ECO:0000313" key="2">
    <source>
        <dbReference type="EMBL" id="OWP06384.1"/>
    </source>
</evidence>
<name>A0A218ZF57_9HELO</name>
<keyword evidence="3" id="KW-1185">Reference proteome</keyword>
<protein>
    <submittedName>
        <fullName evidence="2">Uncharacterized protein</fullName>
    </submittedName>
</protein>
<feature type="compositionally biased region" description="Basic and acidic residues" evidence="1">
    <location>
        <begin position="82"/>
        <end position="106"/>
    </location>
</feature>
<evidence type="ECO:0000256" key="1">
    <source>
        <dbReference type="SAM" id="MobiDB-lite"/>
    </source>
</evidence>
<feature type="region of interest" description="Disordered" evidence="1">
    <location>
        <begin position="1"/>
        <end position="109"/>
    </location>
</feature>
<evidence type="ECO:0000313" key="3">
    <source>
        <dbReference type="Proteomes" id="UP000242519"/>
    </source>
</evidence>
<reference evidence="2 3" key="1">
    <citation type="submission" date="2017-04" db="EMBL/GenBank/DDBJ databases">
        <title>Draft genome sequence of Marssonina coronaria NL1: causal agent of apple blotch.</title>
        <authorList>
            <person name="Cheng Q."/>
        </authorList>
    </citation>
    <scope>NUCLEOTIDE SEQUENCE [LARGE SCALE GENOMIC DNA]</scope>
    <source>
        <strain evidence="2 3">NL1</strain>
    </source>
</reference>
<accession>A0A218ZF57</accession>
<comment type="caution">
    <text evidence="2">The sequence shown here is derived from an EMBL/GenBank/DDBJ whole genome shotgun (WGS) entry which is preliminary data.</text>
</comment>
<dbReference type="InParanoid" id="A0A218ZF57"/>
<sequence length="203" mass="22187">MRIPSSRAPALAPRQRSPARPLGHARGRGRWQSRAAARDPSRPPNPTKGIRARPLSLPPRPVPDRDRRRSRGEGPLPSAPHHLRDPDPDRDREAMDGRRQGSREPPRATVVARLILAGPQMHEWRGRDELPCPVGAVRVARPGGGGMVDFLQLIDIRSPPRTGRGWPGRVADPGTRPCASPSLLSTRTSEFEGSASREDGSRG</sequence>
<feature type="region of interest" description="Disordered" evidence="1">
    <location>
        <begin position="157"/>
        <end position="203"/>
    </location>
</feature>
<dbReference type="Proteomes" id="UP000242519">
    <property type="component" value="Unassembled WGS sequence"/>
</dbReference>
<proteinExistence type="predicted"/>